<dbReference type="Gene3D" id="3.40.30.40">
    <property type="entry name" value="Perfringolysin"/>
    <property type="match status" value="1"/>
</dbReference>
<organism evidence="1 2">
    <name type="scientific">Olivibacter ginsenosidimutans</name>
    <dbReference type="NCBI Taxonomy" id="1176537"/>
    <lineage>
        <taxon>Bacteria</taxon>
        <taxon>Pseudomonadati</taxon>
        <taxon>Bacteroidota</taxon>
        <taxon>Sphingobacteriia</taxon>
        <taxon>Sphingobacteriales</taxon>
        <taxon>Sphingobacteriaceae</taxon>
        <taxon>Olivibacter</taxon>
    </lineage>
</organism>
<dbReference type="SUPFAM" id="SSF56978">
    <property type="entry name" value="Perfringolysin"/>
    <property type="match status" value="1"/>
</dbReference>
<protein>
    <submittedName>
        <fullName evidence="1">Uncharacterized protein</fullName>
    </submittedName>
</protein>
<keyword evidence="2" id="KW-1185">Reference proteome</keyword>
<accession>A0ABP9AIT0</accession>
<evidence type="ECO:0000313" key="1">
    <source>
        <dbReference type="EMBL" id="GAA4781693.1"/>
    </source>
</evidence>
<name>A0ABP9AIT0_9SPHI</name>
<comment type="caution">
    <text evidence="1">The sequence shown here is derived from an EMBL/GenBank/DDBJ whole genome shotgun (WGS) entry which is preliminary data.</text>
</comment>
<reference evidence="2" key="1">
    <citation type="journal article" date="2019" name="Int. J. Syst. Evol. Microbiol.">
        <title>The Global Catalogue of Microorganisms (GCM) 10K type strain sequencing project: providing services to taxonomists for standard genome sequencing and annotation.</title>
        <authorList>
            <consortium name="The Broad Institute Genomics Platform"/>
            <consortium name="The Broad Institute Genome Sequencing Center for Infectious Disease"/>
            <person name="Wu L."/>
            <person name="Ma J."/>
        </authorList>
    </citation>
    <scope>NUCLEOTIDE SEQUENCE [LARGE SCALE GENOMIC DNA]</scope>
    <source>
        <strain evidence="2">JCM 18200</strain>
    </source>
</reference>
<dbReference type="RefSeq" id="WP_345230284.1">
    <property type="nucleotide sequence ID" value="NZ_BAABIQ010000003.1"/>
</dbReference>
<dbReference type="EMBL" id="BAABIQ010000003">
    <property type="protein sequence ID" value="GAA4781693.1"/>
    <property type="molecule type" value="Genomic_DNA"/>
</dbReference>
<dbReference type="InterPro" id="IPR036359">
    <property type="entry name" value="Thiol_cytolysin_sf"/>
</dbReference>
<proteinExistence type="predicted"/>
<evidence type="ECO:0000313" key="2">
    <source>
        <dbReference type="Proteomes" id="UP001501411"/>
    </source>
</evidence>
<sequence length="185" mass="20084">MHVQPKTSIRDLLHLTTEVRTDSVNRKTGFVAFVEVTDNALLADYTAALYKDLFSTTTESNVDQNNIAFISGIVYGRIAVLVLEADASYAEINAAYQAVLSGTETSSDVSLLSKAITGYYVLGNDSNVEKELSNTQGYACVKTFAKLLKTPVRTPLKTPIGFYISDFNHNNLLGAALSYTIAIAL</sequence>
<dbReference type="Proteomes" id="UP001501411">
    <property type="component" value="Unassembled WGS sequence"/>
</dbReference>
<gene>
    <name evidence="1" type="ORF">GCM10023231_06670</name>
</gene>